<protein>
    <submittedName>
        <fullName evidence="3">L-2-hydroxyglutarate oxidase LhgO</fullName>
        <ecNumber evidence="3">1.1.3.15</ecNumber>
    </submittedName>
</protein>
<proteinExistence type="predicted"/>
<dbReference type="PANTHER" id="PTHR42720">
    <property type="entry name" value="GLYCEROL-3-PHOSPHATE DEHYDROGENASE"/>
    <property type="match status" value="1"/>
</dbReference>
<dbReference type="InterPro" id="IPR007419">
    <property type="entry name" value="BFD-like_2Fe2S-bd_dom"/>
</dbReference>
<dbReference type="GO" id="GO:0003973">
    <property type="term" value="F:(S)-2-hydroxy-acid oxidase activity"/>
    <property type="evidence" value="ECO:0007669"/>
    <property type="project" value="UniProtKB-EC"/>
</dbReference>
<dbReference type="InterPro" id="IPR036188">
    <property type="entry name" value="FAD/NAD-bd_sf"/>
</dbReference>
<feature type="domain" description="BFD-like [2Fe-2S]-binding" evidence="2">
    <location>
        <begin position="387"/>
        <end position="441"/>
    </location>
</feature>
<dbReference type="RefSeq" id="WP_066826530.1">
    <property type="nucleotide sequence ID" value="NZ_LTBA01000032.1"/>
</dbReference>
<dbReference type="AlphaFoldDB" id="A0A151B2B9"/>
<keyword evidence="3" id="KW-0560">Oxidoreductase</keyword>
<dbReference type="Gene3D" id="3.30.9.10">
    <property type="entry name" value="D-Amino Acid Oxidase, subunit A, domain 2"/>
    <property type="match status" value="1"/>
</dbReference>
<dbReference type="STRING" id="1121338.CLTEP_21290"/>
<dbReference type="Gene3D" id="3.50.50.60">
    <property type="entry name" value="FAD/NAD(P)-binding domain"/>
    <property type="match status" value="1"/>
</dbReference>
<dbReference type="InterPro" id="IPR041854">
    <property type="entry name" value="BFD-like_2Fe2S-bd_dom_sf"/>
</dbReference>
<dbReference type="InterPro" id="IPR052745">
    <property type="entry name" value="G3P_Oxidase/Oxidoreductase"/>
</dbReference>
<dbReference type="OrthoDB" id="9794226at2"/>
<evidence type="ECO:0000259" key="1">
    <source>
        <dbReference type="Pfam" id="PF01266"/>
    </source>
</evidence>
<dbReference type="PATRIC" id="fig|1121338.3.peg.2219"/>
<keyword evidence="4" id="KW-1185">Reference proteome</keyword>
<organism evidence="3 4">
    <name type="scientific">Clostridium tepidiprofundi DSM 19306</name>
    <dbReference type="NCBI Taxonomy" id="1121338"/>
    <lineage>
        <taxon>Bacteria</taxon>
        <taxon>Bacillati</taxon>
        <taxon>Bacillota</taxon>
        <taxon>Clostridia</taxon>
        <taxon>Eubacteriales</taxon>
        <taxon>Clostridiaceae</taxon>
        <taxon>Clostridium</taxon>
    </lineage>
</organism>
<comment type="caution">
    <text evidence="3">The sequence shown here is derived from an EMBL/GenBank/DDBJ whole genome shotgun (WGS) entry which is preliminary data.</text>
</comment>
<dbReference type="Pfam" id="PF04324">
    <property type="entry name" value="Fer2_BFD"/>
    <property type="match status" value="1"/>
</dbReference>
<evidence type="ECO:0000313" key="3">
    <source>
        <dbReference type="EMBL" id="KYH33950.1"/>
    </source>
</evidence>
<dbReference type="SUPFAM" id="SSF51905">
    <property type="entry name" value="FAD/NAD(P)-binding domain"/>
    <property type="match status" value="1"/>
</dbReference>
<dbReference type="CDD" id="cd19946">
    <property type="entry name" value="GlpA-like_Fer2_BFD-like"/>
    <property type="match status" value="1"/>
</dbReference>
<dbReference type="InterPro" id="IPR006076">
    <property type="entry name" value="FAD-dep_OxRdtase"/>
</dbReference>
<evidence type="ECO:0000259" key="2">
    <source>
        <dbReference type="Pfam" id="PF04324"/>
    </source>
</evidence>
<dbReference type="Proteomes" id="UP000075531">
    <property type="component" value="Unassembled WGS sequence"/>
</dbReference>
<dbReference type="EC" id="1.1.3.15" evidence="3"/>
<sequence>MDYDILILGGDIIGCAIAYELSKYNLNIALIEKDYDIADDIALINTEIIYNGIETDDSITSKLEYEGNIMMDKITSKFNIPFKRMGSLMIAKTKEEEIKLDKIYKRAVERGIKDVYLIQGMSVFDIEPKLGENVTKAIYSKNTGVICPYDLALAYGEIAFDNHVNFKLEEEVLEIKKSLKGFNVITNKNKFTCKIVINTIPGENYNIYKDRKDRIVDKNKCKKKRYLKYFLYNKTYNNFYSNMIFNLSDDEDNMYAIPTVSGKTIYGLNTDKDMDNTKLINKASSLLGNLNKDDVNTFYRSSFYCDPIVIDDSCIDTGYIKIKGKHYGIVTMTPAIAQKVCETVVGNLNCKLKKDFIDKRREYYRFKELSNEERQNIIELDNRYGKIICVCEKITEGEIIDAISRPLGARTVEGIKRRTGAAFGKCKGSQCLNKIVSILARETNKKVTEIVKDSKKSKIVPNRIKEFDSM</sequence>
<dbReference type="Pfam" id="PF01266">
    <property type="entry name" value="DAO"/>
    <property type="match status" value="1"/>
</dbReference>
<dbReference type="PANTHER" id="PTHR42720:SF1">
    <property type="entry name" value="GLYCEROL 3-PHOSPHATE OXIDASE"/>
    <property type="match status" value="1"/>
</dbReference>
<dbReference type="EMBL" id="LTBA01000032">
    <property type="protein sequence ID" value="KYH33950.1"/>
    <property type="molecule type" value="Genomic_DNA"/>
</dbReference>
<feature type="domain" description="FAD dependent oxidoreductase" evidence="1">
    <location>
        <begin position="4"/>
        <end position="272"/>
    </location>
</feature>
<name>A0A151B2B9_9CLOT</name>
<reference evidence="3 4" key="1">
    <citation type="submission" date="2016-02" db="EMBL/GenBank/DDBJ databases">
        <title>Genome sequence of Clostridium tepidiprofundi DSM 19306.</title>
        <authorList>
            <person name="Poehlein A."/>
            <person name="Daniel R."/>
        </authorList>
    </citation>
    <scope>NUCLEOTIDE SEQUENCE [LARGE SCALE GENOMIC DNA]</scope>
    <source>
        <strain evidence="3 4">DSM 19306</strain>
    </source>
</reference>
<gene>
    <name evidence="3" type="primary">lhgO_2</name>
    <name evidence="3" type="ORF">CLTEP_21290</name>
</gene>
<accession>A0A151B2B9</accession>
<evidence type="ECO:0000313" key="4">
    <source>
        <dbReference type="Proteomes" id="UP000075531"/>
    </source>
</evidence>
<dbReference type="Gene3D" id="1.10.10.1100">
    <property type="entry name" value="BFD-like [2Fe-2S]-binding domain"/>
    <property type="match status" value="1"/>
</dbReference>